<dbReference type="Pfam" id="PF21810">
    <property type="entry name" value="DUF6880"/>
    <property type="match status" value="1"/>
</dbReference>
<dbReference type="EMBL" id="JAVDXQ010000009">
    <property type="protein sequence ID" value="MDR7299499.1"/>
    <property type="molecule type" value="Genomic_DNA"/>
</dbReference>
<gene>
    <name evidence="1" type="ORF">J2X16_004869</name>
</gene>
<dbReference type="Proteomes" id="UP001180536">
    <property type="component" value="Unassembled WGS sequence"/>
</dbReference>
<comment type="caution">
    <text evidence="1">The sequence shown here is derived from an EMBL/GenBank/DDBJ whole genome shotgun (WGS) entry which is preliminary data.</text>
</comment>
<evidence type="ECO:0000313" key="2">
    <source>
        <dbReference type="Proteomes" id="UP001180536"/>
    </source>
</evidence>
<name>A0ABU1ZFU4_9BURK</name>
<accession>A0ABU1ZFU4</accession>
<protein>
    <submittedName>
        <fullName evidence="1">Arc/MetJ-type ribon-helix-helix transcriptional regulator</fullName>
    </submittedName>
</protein>
<organism evidence="1 2">
    <name type="scientific">Pelomonas aquatica</name>
    <dbReference type="NCBI Taxonomy" id="431058"/>
    <lineage>
        <taxon>Bacteria</taxon>
        <taxon>Pseudomonadati</taxon>
        <taxon>Pseudomonadota</taxon>
        <taxon>Betaproteobacteria</taxon>
        <taxon>Burkholderiales</taxon>
        <taxon>Sphaerotilaceae</taxon>
        <taxon>Roseateles</taxon>
    </lineage>
</organism>
<proteinExistence type="predicted"/>
<evidence type="ECO:0000313" key="1">
    <source>
        <dbReference type="EMBL" id="MDR7299499.1"/>
    </source>
</evidence>
<reference evidence="1 2" key="1">
    <citation type="submission" date="2023-07" db="EMBL/GenBank/DDBJ databases">
        <title>Sorghum-associated microbial communities from plants grown in Nebraska, USA.</title>
        <authorList>
            <person name="Schachtman D."/>
        </authorList>
    </citation>
    <scope>NUCLEOTIDE SEQUENCE [LARGE SCALE GENOMIC DNA]</scope>
    <source>
        <strain evidence="1 2">BE310</strain>
    </source>
</reference>
<dbReference type="RefSeq" id="WP_310349235.1">
    <property type="nucleotide sequence ID" value="NZ_JAVDXQ010000009.1"/>
</dbReference>
<keyword evidence="2" id="KW-1185">Reference proteome</keyword>
<dbReference type="InterPro" id="IPR049245">
    <property type="entry name" value="DUF6880"/>
</dbReference>
<sequence>MEDLNAFLRRQPAAALADILIELANDHPDVLKRLQRLQLSDSPNKLAAEFRKTLAAWRRSQKYHDYKAVRSFAAKLELWLDQVARELAPKDPAVALDLFEAFIEADETFFENADDSGGDIGDVVRKACRHWLSTAVHCEAPEAALCERLLKLANADGYGAREGLLREANLLLSEQGMRELVAELEGTMALLVAKHRGASQLPYEVIKVSVSLSLIGDALNDPDVKARAILSYRPDPNAMQRETMARAYLEADRPEEAMRWLQDDWGHLDDRRQRLLAQAHSRLGHAELSNALRQELFEAAPSVEALHLWLDELPPREQVAAMERAGEMALGVPNPGLSAQILVELHREADAEAVLVAKAAAIDGADYVSLPPLATTLAERGRLKGATAIYRALLLSILERANARAYGHAARHLERLQLMSAADLTPLPPHEEFLAQLRSQHGRKTAFWSQVGAA</sequence>